<proteinExistence type="predicted"/>
<sequence length="557" mass="61719">MAITTSILPADLGSSPSRIPLKQRSITPTPKNTIRRKGSFIRLADSSEDSPSSHESIFEAFCFSSSEASSNKGDNIDIPSRIPRAVKKNDENSREVSPSTLIDTIQFRYGHGTALATITEQKSVTTLRSKARTKSADNSPRIPFLGHRDSFTISKTPRRQISFSLDDIVEIKRSYHNACAVIEQEICKPLLAQEVYAEPKIPIQAPPDRPPTPPGMPSWTESQILTIPRRRQSLARVGNPFVNVSRYSCPKISEMAVLIPMLPQTQAPRQNMIQRFFNLSNTGSKTGNEDRDRAVSAPLPGQTAPRFRPPKSVYGPIDQHPFTKAPIARLQSEMSPVLSTTRRKRLQKDQRVRFTPSATARDSEANMLQAAIESTRTTAAHPFQPFSGIIASPSRKDCSHRHSRRSKLIAMKPNVTTVAEDIDTRCLPPYHRSDELAPWSPIGPSTRPYSPISPTQAELDSLCVTDSIRDHTASVSSTAHLMTGAVTATAPPLPTITKQRDFPDLTKEKWCWKCAAQTAFRKLDDWWMKSAGFVCFVCCGFDLDEEGNVSGRRGSGN</sequence>
<protein>
    <submittedName>
        <fullName evidence="2">Uncharacterized protein</fullName>
    </submittedName>
</protein>
<dbReference type="EMBL" id="FJUX01000032">
    <property type="protein sequence ID" value="CZS97549.1"/>
    <property type="molecule type" value="Genomic_DNA"/>
</dbReference>
<evidence type="ECO:0000313" key="3">
    <source>
        <dbReference type="Proteomes" id="UP000178912"/>
    </source>
</evidence>
<gene>
    <name evidence="2" type="ORF">RAG0_06588</name>
</gene>
<keyword evidence="3" id="KW-1185">Reference proteome</keyword>
<feature type="region of interest" description="Disordered" evidence="1">
    <location>
        <begin position="283"/>
        <end position="313"/>
    </location>
</feature>
<reference evidence="3" key="1">
    <citation type="submission" date="2016-03" db="EMBL/GenBank/DDBJ databases">
        <authorList>
            <person name="Guldener U."/>
        </authorList>
    </citation>
    <scope>NUCLEOTIDE SEQUENCE [LARGE SCALE GENOMIC DNA]</scope>
    <source>
        <strain evidence="3">04CH-RAC-A.6.1</strain>
    </source>
</reference>
<dbReference type="Proteomes" id="UP000178912">
    <property type="component" value="Unassembled WGS sequence"/>
</dbReference>
<evidence type="ECO:0000313" key="2">
    <source>
        <dbReference type="EMBL" id="CZS97549.1"/>
    </source>
</evidence>
<dbReference type="OrthoDB" id="4157036at2759"/>
<organism evidence="2 3">
    <name type="scientific">Rhynchosporium agropyri</name>
    <dbReference type="NCBI Taxonomy" id="914238"/>
    <lineage>
        <taxon>Eukaryota</taxon>
        <taxon>Fungi</taxon>
        <taxon>Dikarya</taxon>
        <taxon>Ascomycota</taxon>
        <taxon>Pezizomycotina</taxon>
        <taxon>Leotiomycetes</taxon>
        <taxon>Helotiales</taxon>
        <taxon>Ploettnerulaceae</taxon>
        <taxon>Rhynchosporium</taxon>
    </lineage>
</organism>
<name>A0A1E1KHP1_9HELO</name>
<evidence type="ECO:0000256" key="1">
    <source>
        <dbReference type="SAM" id="MobiDB-lite"/>
    </source>
</evidence>
<dbReference type="AlphaFoldDB" id="A0A1E1KHP1"/>
<feature type="region of interest" description="Disordered" evidence="1">
    <location>
        <begin position="1"/>
        <end position="25"/>
    </location>
</feature>
<accession>A0A1E1KHP1</accession>